<proteinExistence type="predicted"/>
<comment type="caution">
    <text evidence="1">The sequence shown here is derived from an EMBL/GenBank/DDBJ whole genome shotgun (WGS) entry which is preliminary data.</text>
</comment>
<organism evidence="1 2">
    <name type="scientific">Frankliniella fusca</name>
    <dbReference type="NCBI Taxonomy" id="407009"/>
    <lineage>
        <taxon>Eukaryota</taxon>
        <taxon>Metazoa</taxon>
        <taxon>Ecdysozoa</taxon>
        <taxon>Arthropoda</taxon>
        <taxon>Hexapoda</taxon>
        <taxon>Insecta</taxon>
        <taxon>Pterygota</taxon>
        <taxon>Neoptera</taxon>
        <taxon>Paraneoptera</taxon>
        <taxon>Thysanoptera</taxon>
        <taxon>Terebrantia</taxon>
        <taxon>Thripoidea</taxon>
        <taxon>Thripidae</taxon>
        <taxon>Frankliniella</taxon>
    </lineage>
</organism>
<evidence type="ECO:0000313" key="1">
    <source>
        <dbReference type="EMBL" id="KAK3907155.1"/>
    </source>
</evidence>
<accession>A0AAE1GSP0</accession>
<dbReference type="EMBL" id="JAHWGI010000001">
    <property type="protein sequence ID" value="KAK3907155.1"/>
    <property type="molecule type" value="Genomic_DNA"/>
</dbReference>
<evidence type="ECO:0000313" key="2">
    <source>
        <dbReference type="Proteomes" id="UP001219518"/>
    </source>
</evidence>
<reference evidence="1" key="2">
    <citation type="journal article" date="2023" name="BMC Genomics">
        <title>Pest status, molecular evolution, and epigenetic factors derived from the genome assembly of Frankliniella fusca, a thysanopteran phytovirus vector.</title>
        <authorList>
            <person name="Catto M.A."/>
            <person name="Labadie P.E."/>
            <person name="Jacobson A.L."/>
            <person name="Kennedy G.G."/>
            <person name="Srinivasan R."/>
            <person name="Hunt B.G."/>
        </authorList>
    </citation>
    <scope>NUCLEOTIDE SEQUENCE</scope>
    <source>
        <strain evidence="1">PL_HMW_Pooled</strain>
    </source>
</reference>
<sequence length="186" mass="21170">MNPFPRQQNVYLFQLAILVIDKYYRGEYISDMCAMCLHPCLLVTRIVFEVSKMYCMAALTFRLQDKNNSATHRPISGFIVDVQDASRYDYALVQQEKKDMCFKHVFTLFRFLVDSVESSGMRGFVGLHPSKLGINGKTKTHVKAASGLTVSSSLAVPNFHDFQEVAEYEECSNVNELPTMVVMETE</sequence>
<dbReference type="AlphaFoldDB" id="A0AAE1GSP0"/>
<reference evidence="1" key="1">
    <citation type="submission" date="2021-07" db="EMBL/GenBank/DDBJ databases">
        <authorList>
            <person name="Catto M.A."/>
            <person name="Jacobson A."/>
            <person name="Kennedy G."/>
            <person name="Labadie P."/>
            <person name="Hunt B.G."/>
            <person name="Srinivasan R."/>
        </authorList>
    </citation>
    <scope>NUCLEOTIDE SEQUENCE</scope>
    <source>
        <strain evidence="1">PL_HMW_Pooled</strain>
        <tissue evidence="1">Head</tissue>
    </source>
</reference>
<keyword evidence="2" id="KW-1185">Reference proteome</keyword>
<dbReference type="Proteomes" id="UP001219518">
    <property type="component" value="Unassembled WGS sequence"/>
</dbReference>
<name>A0AAE1GSP0_9NEOP</name>
<protein>
    <submittedName>
        <fullName evidence="1">E3 ubiquitin-protein ligase rpm-1</fullName>
    </submittedName>
</protein>
<gene>
    <name evidence="1" type="ORF">KUF71_000075</name>
</gene>